<feature type="disulfide bond" evidence="8">
    <location>
        <begin position="590"/>
        <end position="617"/>
    </location>
</feature>
<evidence type="ECO:0000256" key="7">
    <source>
        <dbReference type="PROSITE-ProRule" id="PRU00124"/>
    </source>
</evidence>
<evidence type="ECO:0000259" key="13">
    <source>
        <dbReference type="PROSITE" id="PS50923"/>
    </source>
</evidence>
<evidence type="ECO:0000259" key="9">
    <source>
        <dbReference type="PROSITE" id="PS01180"/>
    </source>
</evidence>
<evidence type="ECO:0000256" key="2">
    <source>
        <dbReference type="ARBA" id="ARBA00022729"/>
    </source>
</evidence>
<evidence type="ECO:0000256" key="4">
    <source>
        <dbReference type="ARBA" id="ARBA00023157"/>
    </source>
</evidence>
<dbReference type="PROSITE" id="PS01180">
    <property type="entry name" value="CUB"/>
    <property type="match status" value="2"/>
</dbReference>
<dbReference type="Gene3D" id="2.10.25.10">
    <property type="entry name" value="Laminin"/>
    <property type="match status" value="1"/>
</dbReference>
<dbReference type="InterPro" id="IPR000436">
    <property type="entry name" value="Sushi_SCR_CCP_dom"/>
</dbReference>
<keyword evidence="15" id="KW-1185">Reference proteome</keyword>
<dbReference type="Gene3D" id="3.10.100.10">
    <property type="entry name" value="Mannose-Binding Protein A, subunit A"/>
    <property type="match status" value="1"/>
</dbReference>
<dbReference type="Proteomes" id="UP001164746">
    <property type="component" value="Chromosome 2"/>
</dbReference>
<feature type="disulfide bond" evidence="7">
    <location>
        <begin position="113"/>
        <end position="128"/>
    </location>
</feature>
<dbReference type="EMBL" id="CP111013">
    <property type="protein sequence ID" value="WAQ97075.1"/>
    <property type="molecule type" value="Genomic_DNA"/>
</dbReference>
<evidence type="ECO:0000259" key="10">
    <source>
        <dbReference type="PROSITE" id="PS50026"/>
    </source>
</evidence>
<feature type="domain" description="Sushi" evidence="13">
    <location>
        <begin position="748"/>
        <end position="809"/>
    </location>
</feature>
<reference evidence="14" key="1">
    <citation type="submission" date="2022-11" db="EMBL/GenBank/DDBJ databases">
        <title>Centuries of genome instability and evolution in soft-shell clam transmissible cancer (bioRxiv).</title>
        <authorList>
            <person name="Hart S.F.M."/>
            <person name="Yonemitsu M.A."/>
            <person name="Giersch R.M."/>
            <person name="Beal B.F."/>
            <person name="Arriagada G."/>
            <person name="Davis B.W."/>
            <person name="Ostrander E.A."/>
            <person name="Goff S.P."/>
            <person name="Metzger M.J."/>
        </authorList>
    </citation>
    <scope>NUCLEOTIDE SEQUENCE</scope>
    <source>
        <strain evidence="14">MELC-2E11</strain>
        <tissue evidence="14">Siphon/mantle</tissue>
    </source>
</reference>
<dbReference type="InterPro" id="IPR000859">
    <property type="entry name" value="CUB_dom"/>
</dbReference>
<dbReference type="Gene3D" id="2.60.120.290">
    <property type="entry name" value="Spermadhesin, CUB domain"/>
    <property type="match status" value="2"/>
</dbReference>
<proteinExistence type="predicted"/>
<dbReference type="InterPro" id="IPR050350">
    <property type="entry name" value="Compl-Cell_Adhes-Reg"/>
</dbReference>
<keyword evidence="6" id="KW-0245">EGF-like domain</keyword>
<dbReference type="Pfam" id="PF00084">
    <property type="entry name" value="Sushi"/>
    <property type="match status" value="3"/>
</dbReference>
<dbReference type="Pfam" id="PF00431">
    <property type="entry name" value="CUB"/>
    <property type="match status" value="2"/>
</dbReference>
<dbReference type="Gene3D" id="2.10.70.10">
    <property type="entry name" value="Complement Module, domain 1"/>
    <property type="match status" value="5"/>
</dbReference>
<gene>
    <name evidence="14" type="ORF">MAR_029765</name>
</gene>
<dbReference type="SUPFAM" id="SSF49854">
    <property type="entry name" value="Spermadhesin, CUB domain"/>
    <property type="match status" value="2"/>
</dbReference>
<keyword evidence="4 6" id="KW-1015">Disulfide bond</keyword>
<keyword evidence="3" id="KW-0677">Repeat</keyword>
<dbReference type="SMART" id="SM00042">
    <property type="entry name" value="CUB"/>
    <property type="match status" value="2"/>
</dbReference>
<evidence type="ECO:0000313" key="15">
    <source>
        <dbReference type="Proteomes" id="UP001164746"/>
    </source>
</evidence>
<organism evidence="14 15">
    <name type="scientific">Mya arenaria</name>
    <name type="common">Soft-shell clam</name>
    <dbReference type="NCBI Taxonomy" id="6604"/>
    <lineage>
        <taxon>Eukaryota</taxon>
        <taxon>Metazoa</taxon>
        <taxon>Spiralia</taxon>
        <taxon>Lophotrochozoa</taxon>
        <taxon>Mollusca</taxon>
        <taxon>Bivalvia</taxon>
        <taxon>Autobranchia</taxon>
        <taxon>Heteroconchia</taxon>
        <taxon>Euheterodonta</taxon>
        <taxon>Imparidentia</taxon>
        <taxon>Neoheterodontei</taxon>
        <taxon>Myida</taxon>
        <taxon>Myoidea</taxon>
        <taxon>Myidae</taxon>
        <taxon>Mya</taxon>
    </lineage>
</organism>
<accession>A0ABY7DL61</accession>
<dbReference type="InterPro" id="IPR016186">
    <property type="entry name" value="C-type_lectin-like/link_sf"/>
</dbReference>
<feature type="domain" description="EGF-like" evidence="10">
    <location>
        <begin position="1853"/>
        <end position="1895"/>
    </location>
</feature>
<dbReference type="InterPro" id="IPR016187">
    <property type="entry name" value="CTDL_fold"/>
</dbReference>
<dbReference type="PROSITE" id="PS50923">
    <property type="entry name" value="SUSHI"/>
    <property type="match status" value="5"/>
</dbReference>
<feature type="domain" description="Sushi" evidence="13">
    <location>
        <begin position="428"/>
        <end position="497"/>
    </location>
</feature>
<evidence type="ECO:0000256" key="6">
    <source>
        <dbReference type="PROSITE-ProRule" id="PRU00076"/>
    </source>
</evidence>
<evidence type="ECO:0000256" key="1">
    <source>
        <dbReference type="ARBA" id="ARBA00022659"/>
    </source>
</evidence>
<dbReference type="SUPFAM" id="SSF57424">
    <property type="entry name" value="LDL receptor-like module"/>
    <property type="match status" value="1"/>
</dbReference>
<dbReference type="SMART" id="SM00192">
    <property type="entry name" value="LDLa"/>
    <property type="match status" value="1"/>
</dbReference>
<feature type="domain" description="HYR" evidence="12">
    <location>
        <begin position="1055"/>
        <end position="1139"/>
    </location>
</feature>
<feature type="domain" description="Sushi" evidence="13">
    <location>
        <begin position="620"/>
        <end position="681"/>
    </location>
</feature>
<dbReference type="SMART" id="SM01411">
    <property type="entry name" value="Ephrin_rec_like"/>
    <property type="match status" value="7"/>
</dbReference>
<comment type="caution">
    <text evidence="6">Lacks conserved residue(s) required for the propagation of feature annotation.</text>
</comment>
<feature type="domain" description="CUB" evidence="9">
    <location>
        <begin position="313"/>
        <end position="429"/>
    </location>
</feature>
<dbReference type="PROSITE" id="PS50068">
    <property type="entry name" value="LDLRA_2"/>
    <property type="match status" value="1"/>
</dbReference>
<feature type="domain" description="Sushi" evidence="13">
    <location>
        <begin position="556"/>
        <end position="619"/>
    </location>
</feature>
<dbReference type="CDD" id="cd00112">
    <property type="entry name" value="LDLa"/>
    <property type="match status" value="1"/>
</dbReference>
<dbReference type="Gene3D" id="4.10.400.10">
    <property type="entry name" value="Low-density Lipoprotein Receptor"/>
    <property type="match status" value="1"/>
</dbReference>
<keyword evidence="5" id="KW-0325">Glycoprotein</keyword>
<evidence type="ECO:0000256" key="5">
    <source>
        <dbReference type="ARBA" id="ARBA00023180"/>
    </source>
</evidence>
<dbReference type="InterPro" id="IPR035976">
    <property type="entry name" value="Sushi/SCR/CCP_sf"/>
</dbReference>
<dbReference type="InterPro" id="IPR009030">
    <property type="entry name" value="Growth_fac_rcpt_cys_sf"/>
</dbReference>
<sequence length="1920" mass="207401">MADQMSGRPGEQYYIGLSLEQGNCDQTCKDLRWSNGELASNHLGFWADNQPNEEMGDCVYMAKNTVNYVYDRPYVFGYGNCYMKKAFICERMASPTDSFHCWQGGYARLNQKCDGNQDCIDGSDEMDCPSLNRFYHKGSNGQLANFVYANAKTYTWAIQTPDGTNANVELNNFNTEFNADIATVYVGSLNPTGAKVVARLSGQQGTKQYRSYNNLMVIVFSTDNVVTASGFTGTYGSFASSTGLYEELTATNEEKQYTIDRFQFADKLLGTLCKECKNYYTFHSTGNAISIFIRTGEELSTTTNFIITYKQGCTFTSNGKWGELFTPGYNGMINYPNFLTCEWILNVDEPIALYFDSDLQLSDEDSNRRNNADLLEIYDNNVPLHSGMGFNTTQLRSQTIIAPTGKVVLRFKSSSIRSERGFKATWSKGCPDPMFDTNTLLSSPQALTYYKASMTLTCKPGYSFQQQQLPNNPSSVTLTCGYAGLWENYLQVPRCTPNYCGDVPNINNGYIESSTGSTFGHTATYQCFTGSAISGSNTITCQSNGQWSSPPQCIAASCPANTINTAIVDGTGEIVDGNGVEIGTIYRYRCDDGYELVGIPTVHCNTQGQWSNAKPTCTLLKCQLPEIPNGQYSNRSPNDLVDYMTNVNVLCNNGYTLENPAVNFVRCEANRTVSTMPNCTSRTCRTPSLIGLENPPTLNGTNNYGDRLTLSCTQAGGAINFDQYKFCTYNKVTDEYEYAGSPYECGGQSCADPGLPLGGNIVANEGSFGDQTTVTYVCDRQGYVISGAPQNITCQGTTWSSSNAPVCVDNTDPVFPDCPAQAIVVRRNELLSTYLPTLNPTDNTAIKSFTWTPVNAYTTYVVANDLNVVFRAEDFNSNTATCTIQIIIRDETPPTITCPILQIITLATPASTQTYQLTRNLFLISDDKDTSPSFNIIPSNIQDTFTAADLYKTFTYTAQASDSSGNRATCRGQIFVTAEVCSELSFPDPLSSSKTCTFDQGTNTRSCTVTCDPGYVLYTSTAGYPTAQRTTTTFTCNKNVVSPDWTPARISACIKDEKVPILTCPNSIEVILGGSDTRTLVSSNFQPTVLDASLTTLSYNPESLALSTGDRYQPRTVTITATDSASLQSQCQFQAVVKPPPCHPDSYPDPSQGQKNCVPVSINDAVTGYSCTVTCNAGYLIRNQGVTKTVTCSNGFAWAEENVITACIRDSTPPDLQCPNSLTLTLGNIDDVLNENFVSNAQYNPIRNQDIGMPSGTPPTLNYSPQSRTFTSTTAGIEEQVFTGILRYTYEATDGYTDIPTGCLSYYEEVYKSRTSDFIAQQTQLQNICKAAHTFDNTFSFKFQPSSTVGELLTTSGGSNRNRVQLTYTYNMTATLADSYVKCENTIESNINNGNYALEAGIATVTTYNAPCPAGTVRPLTATDDRCLACPVGQYRDLSSAVCTSCPNDQITYLAGSRSISDCVAPCTGGTISATGYAPCFACAKGYYRTSSTTCTACGSGTSTQGTGSTSSAACSTSYAYALTEKCPLGTSRSDATGTCELCDYGTYGVYNTAQFENRCTSCGNLRSTFVRGATAVSMCFDKCPDGYESKSPNGLSPCFACGIGKYFNTNTRACVDCAVGSTTSKVASIGPGACITITAIRERCSRGTYRDTGTGNCIACAIGSYSTVEDSSSCSQCSAGFSTYMVGAYNSDMCQRKCEPGFYSTTGLSPCSPCGADKYSTAYGSTSCLDCNASQTTLTNTASDCINKCVAGQFSYAGHVGVTGNACRSCPINFFQPNVGSTSCQQCDPNTRYSNNGGLTSSSQCLDAATLCQGKCQNSGVCNIENNSFKCACEPALASGAALATGERCETLVKQCKTDPNDPTCLNAGDCINRYTSPGYQCLCRDGYDGDRLLQGQGTDHNVVYKYTCSSQACMLSMT</sequence>
<dbReference type="InterPro" id="IPR003410">
    <property type="entry name" value="HYR_dom"/>
</dbReference>
<feature type="disulfide bond" evidence="6">
    <location>
        <begin position="1866"/>
        <end position="1883"/>
    </location>
</feature>
<evidence type="ECO:0000259" key="11">
    <source>
        <dbReference type="PROSITE" id="PS50041"/>
    </source>
</evidence>
<name>A0ABY7DL61_MYAAR</name>
<dbReference type="SUPFAM" id="SSF57184">
    <property type="entry name" value="Growth factor receptor domain"/>
    <property type="match status" value="2"/>
</dbReference>
<evidence type="ECO:0000313" key="14">
    <source>
        <dbReference type="EMBL" id="WAQ97075.1"/>
    </source>
</evidence>
<dbReference type="Gene3D" id="2.10.50.10">
    <property type="entry name" value="Tumor Necrosis Factor Receptor, subunit A, domain 2"/>
    <property type="match status" value="2"/>
</dbReference>
<evidence type="ECO:0000256" key="3">
    <source>
        <dbReference type="ARBA" id="ARBA00022737"/>
    </source>
</evidence>
<dbReference type="PROSITE" id="PS50041">
    <property type="entry name" value="C_TYPE_LECTIN_2"/>
    <property type="match status" value="1"/>
</dbReference>
<feature type="domain" description="C-type lectin" evidence="11">
    <location>
        <begin position="1"/>
        <end position="90"/>
    </location>
</feature>
<evidence type="ECO:0000259" key="12">
    <source>
        <dbReference type="PROSITE" id="PS50825"/>
    </source>
</evidence>
<dbReference type="InterPro" id="IPR035914">
    <property type="entry name" value="Sperma_CUB_dom_sf"/>
</dbReference>
<dbReference type="PROSITE" id="PS50825">
    <property type="entry name" value="HYR"/>
    <property type="match status" value="2"/>
</dbReference>
<keyword evidence="2" id="KW-0732">Signal</keyword>
<feature type="domain" description="Sushi" evidence="13">
    <location>
        <begin position="498"/>
        <end position="555"/>
    </location>
</feature>
<dbReference type="InterPro" id="IPR002172">
    <property type="entry name" value="LDrepeatLR_classA_rpt"/>
</dbReference>
<dbReference type="CDD" id="cd00037">
    <property type="entry name" value="CLECT"/>
    <property type="match status" value="1"/>
</dbReference>
<dbReference type="PANTHER" id="PTHR19325:SF575">
    <property type="entry name" value="LOCOMOTION-RELATED PROTEIN HIKARU GENKI"/>
    <property type="match status" value="1"/>
</dbReference>
<dbReference type="PROSITE" id="PS50026">
    <property type="entry name" value="EGF_3"/>
    <property type="match status" value="1"/>
</dbReference>
<dbReference type="CDD" id="cd00041">
    <property type="entry name" value="CUB"/>
    <property type="match status" value="2"/>
</dbReference>
<dbReference type="CDD" id="cd00033">
    <property type="entry name" value="CCP"/>
    <property type="match status" value="3"/>
</dbReference>
<feature type="domain" description="HYR" evidence="12">
    <location>
        <begin position="808"/>
        <end position="890"/>
    </location>
</feature>
<dbReference type="SUPFAM" id="SSF57535">
    <property type="entry name" value="Complement control module/SCR domain"/>
    <property type="match status" value="5"/>
</dbReference>
<dbReference type="InterPro" id="IPR001304">
    <property type="entry name" value="C-type_lectin-like"/>
</dbReference>
<dbReference type="Pfam" id="PF07699">
    <property type="entry name" value="Ephrin_rec_like"/>
    <property type="match status" value="4"/>
</dbReference>
<dbReference type="InterPro" id="IPR000742">
    <property type="entry name" value="EGF"/>
</dbReference>
<protein>
    <submittedName>
        <fullName evidence="14">SVEP1-like protein</fullName>
    </submittedName>
</protein>
<evidence type="ECO:0000256" key="8">
    <source>
        <dbReference type="PROSITE-ProRule" id="PRU00302"/>
    </source>
</evidence>
<keyword evidence="1 8" id="KW-0768">Sushi</keyword>
<dbReference type="SMART" id="SM00181">
    <property type="entry name" value="EGF"/>
    <property type="match status" value="4"/>
</dbReference>
<dbReference type="PANTHER" id="PTHR19325">
    <property type="entry name" value="COMPLEMENT COMPONENT-RELATED SUSHI DOMAIN-CONTAINING"/>
    <property type="match status" value="1"/>
</dbReference>
<dbReference type="InterPro" id="IPR036055">
    <property type="entry name" value="LDL_receptor-like_sf"/>
</dbReference>
<dbReference type="InterPro" id="IPR011641">
    <property type="entry name" value="Tyr-kin_ephrin_A/B_rcpt-like"/>
</dbReference>
<dbReference type="SUPFAM" id="SSF56436">
    <property type="entry name" value="C-type lectin-like"/>
    <property type="match status" value="1"/>
</dbReference>
<dbReference type="SMART" id="SM00032">
    <property type="entry name" value="CCP"/>
    <property type="match status" value="7"/>
</dbReference>
<feature type="domain" description="CUB" evidence="9">
    <location>
        <begin position="128"/>
        <end position="238"/>
    </location>
</feature>